<dbReference type="PANTHER" id="PTHR22576">
    <property type="entry name" value="MUCOSA ASSOCIATED LYMPHOID TISSUE LYMPHOMA TRANSLOCATION PROTEIN 1/PARACASPASE"/>
    <property type="match status" value="1"/>
</dbReference>
<proteinExistence type="predicted"/>
<dbReference type="InterPro" id="IPR052039">
    <property type="entry name" value="Caspase-related_regulators"/>
</dbReference>
<protein>
    <recommendedName>
        <fullName evidence="3">Caspase domain-containing protein</fullName>
    </recommendedName>
</protein>
<dbReference type="SUPFAM" id="SSF52129">
    <property type="entry name" value="Caspase-like"/>
    <property type="match status" value="1"/>
</dbReference>
<comment type="caution">
    <text evidence="1">The sequence shown here is derived from an EMBL/GenBank/DDBJ whole genome shotgun (WGS) entry which is preliminary data.</text>
</comment>
<dbReference type="EMBL" id="BAAAKJ010000013">
    <property type="protein sequence ID" value="GAA1382805.1"/>
    <property type="molecule type" value="Genomic_DNA"/>
</dbReference>
<gene>
    <name evidence="1" type="ORF">GCM10009639_02320</name>
</gene>
<evidence type="ECO:0008006" key="3">
    <source>
        <dbReference type="Google" id="ProtNLM"/>
    </source>
</evidence>
<dbReference type="InterPro" id="IPR029030">
    <property type="entry name" value="Caspase-like_dom_sf"/>
</dbReference>
<name>A0ABP4I9Y6_9ACTN</name>
<sequence>MDRFAALLLGASDYDLAGFTPLPFVPRDLERLGEALRARGFRVVLPPTRGQVSANFVNGEVGHFLRTARRGETVLICLSGHGLHAEGKDYLIPEDLHSGVEPPWSGCVAIDWKYEVERTPAAQVLFLIDACRNGVRQDFMSGTIGWATGEALVVAGRKVAHLYACSPGEYARFVGSENSRQDPGSGSFSLFSRAVLDVLRAHDGPLNLEQLRVDAQARIQEFHERYGKRGRAQNVRVLTDVDQAGFLVAGPARYEAVPPVPDAVAGPAPVLQPLAADLTAAPPADPGELLGLAVYELQTTGRTAYLEECAAVGPVDDLLRLCSLQLAPAATAAMWTAAALRRPVVSLVELVAALRGAGLTEAAHQVLESAATGRPPDELLRALGAAGLRAETVAELREMLLRALDGLPLAELVACVVALKQAGLDAEAEWFFAVPRPAEDLPPLLAALDAADLAAEAGQLLRVSVTGYGPQAVDGLAAALAHAGQSAHRVTVLTLLATGPVDDFVTWLATGRSRDGFDEDAAFALRTAVARSGDRDALPAALREAGLRGAATLRHLDTVHEEFARLAPADLLAVLGTWTDRGETADAEAVVTRAVRPFEPDRAAELGVLLHDGPAALLDPLCRELSAAPPAQVAEFCGHVGVVHGLRDTVLSSLGQRLPPDGFLPFLEELHRRGLHAAAAGFQGALARHRQTTDLLPTLARMREPDRSRFLSYILVPPRSSAQLAELLQLVCREEWREAVGDPMAAAIVFRSNDDVLTAILGELHEKGRSFEEEALLRHLAVGVGTDRPERIAQWLASTGRRDRAAALLAQAAEGRSPTELALLCANMVASAHSELGRRLLADAAEQRSMRYLAELAAALAHYPADPGPAAEAAQLLQRVVERRPPGQVAELLVTLDSRWPDDRVPVDIGALLDAFLQARSVGETGLLLQELAAWCAVGDPGERLAASVRTRAPALFHAARTTGAPTGTQYVLNAFRGDPPVRVDDVRQVFDEMARTGGFEERAAVLDRLGRLQPPEAVAGLLKGFPQGGVLESLCRAVAERPQEVVVAVLAELGRLEGAERGLAEYLGRTVPPDPCRNLLVELLAARQGRAASIVLGAAPWSAAPAELAELFLLLEREGDGRRRAALETLTLNPLSAAQAMELLHHLHRDGPREAVLRAVAPTPDAPSLWLDLNARGWFRHAAILLGQLPADTDVVPWYRRLPEISDADRAALLRESGADGPLREIAADAGVARAALITAVLHRPPADVASLLAAPTGAAARWTEPRRVLAAARRSAELVSILEKLAGRHPDEAGLITDRLVADEPVGRIAELLGGGPVAAGLTARSALARGVTTGLVGRLLRAGHDEGAEELIDATVIPASDAAGAARVVVGLAGAGVSSSLRQRLIHGFCRRHQSQANALLTHLVRAGLTADVEETLTVFYVVRTAGERDAIMRKLRAAATAEEAKAPARWRPWRKDTNGP</sequence>
<dbReference type="Gene3D" id="3.40.50.1460">
    <property type="match status" value="1"/>
</dbReference>
<accession>A0ABP4I9Y6</accession>
<dbReference type="PANTHER" id="PTHR22576:SF37">
    <property type="entry name" value="MUCOSA-ASSOCIATED LYMPHOID TISSUE LYMPHOMA TRANSLOCATION PROTEIN 1"/>
    <property type="match status" value="1"/>
</dbReference>
<organism evidence="1 2">
    <name type="scientific">Kitasatospora putterlickiae</name>
    <dbReference type="NCBI Taxonomy" id="221725"/>
    <lineage>
        <taxon>Bacteria</taxon>
        <taxon>Bacillati</taxon>
        <taxon>Actinomycetota</taxon>
        <taxon>Actinomycetes</taxon>
        <taxon>Kitasatosporales</taxon>
        <taxon>Streptomycetaceae</taxon>
        <taxon>Kitasatospora</taxon>
    </lineage>
</organism>
<evidence type="ECO:0000313" key="1">
    <source>
        <dbReference type="EMBL" id="GAA1382805.1"/>
    </source>
</evidence>
<evidence type="ECO:0000313" key="2">
    <source>
        <dbReference type="Proteomes" id="UP001499863"/>
    </source>
</evidence>
<dbReference type="Proteomes" id="UP001499863">
    <property type="component" value="Unassembled WGS sequence"/>
</dbReference>
<reference evidence="2" key="1">
    <citation type="journal article" date="2019" name="Int. J. Syst. Evol. Microbiol.">
        <title>The Global Catalogue of Microorganisms (GCM) 10K type strain sequencing project: providing services to taxonomists for standard genome sequencing and annotation.</title>
        <authorList>
            <consortium name="The Broad Institute Genomics Platform"/>
            <consortium name="The Broad Institute Genome Sequencing Center for Infectious Disease"/>
            <person name="Wu L."/>
            <person name="Ma J."/>
        </authorList>
    </citation>
    <scope>NUCLEOTIDE SEQUENCE [LARGE SCALE GENOMIC DNA]</scope>
    <source>
        <strain evidence="2">JCM 12393</strain>
    </source>
</reference>
<dbReference type="RefSeq" id="WP_344324111.1">
    <property type="nucleotide sequence ID" value="NZ_BAAAKJ010000013.1"/>
</dbReference>
<keyword evidence="2" id="KW-1185">Reference proteome</keyword>